<evidence type="ECO:0000313" key="2">
    <source>
        <dbReference type="Proteomes" id="UP000030645"/>
    </source>
</evidence>
<dbReference type="KEGG" id="mnt:21394645"/>
<dbReference type="PANTHER" id="PTHR35485:SF4">
    <property type="entry name" value="EXPRESSED PROTEIN"/>
    <property type="match status" value="1"/>
</dbReference>
<name>W9QX86_9ROSA</name>
<dbReference type="AlphaFoldDB" id="W9QX86"/>
<dbReference type="Proteomes" id="UP000030645">
    <property type="component" value="Unassembled WGS sequence"/>
</dbReference>
<dbReference type="EMBL" id="KE344341">
    <property type="protein sequence ID" value="EXB57297.1"/>
    <property type="molecule type" value="Genomic_DNA"/>
</dbReference>
<reference evidence="2" key="1">
    <citation type="submission" date="2013-01" db="EMBL/GenBank/DDBJ databases">
        <title>Draft Genome Sequence of a Mulberry Tree, Morus notabilis C.K. Schneid.</title>
        <authorList>
            <person name="He N."/>
            <person name="Zhao S."/>
        </authorList>
    </citation>
    <scope>NUCLEOTIDE SEQUENCE</scope>
</reference>
<dbReference type="OrthoDB" id="650808at2759"/>
<protein>
    <submittedName>
        <fullName evidence="1">Uncharacterized protein</fullName>
    </submittedName>
</protein>
<accession>W9QX86</accession>
<evidence type="ECO:0000313" key="1">
    <source>
        <dbReference type="EMBL" id="EXB57297.1"/>
    </source>
</evidence>
<sequence>MEGLLPMVFKAIKRNRSRRKYRCLSSGAAESYMSISEDYYVEPGPHTMSMMMRTTSACSMPQIQKMKAHRRHKSVGDYAFGMSTPETIHNTIRDDGYDDVGVRVGNKKAQLVRFSSRRFRMFSCVGGSN</sequence>
<dbReference type="PANTHER" id="PTHR35485">
    <property type="entry name" value="OS01G0888900 PROTEIN"/>
    <property type="match status" value="1"/>
</dbReference>
<gene>
    <name evidence="1" type="ORF">L484_011384</name>
</gene>
<organism evidence="1 2">
    <name type="scientific">Morus notabilis</name>
    <dbReference type="NCBI Taxonomy" id="981085"/>
    <lineage>
        <taxon>Eukaryota</taxon>
        <taxon>Viridiplantae</taxon>
        <taxon>Streptophyta</taxon>
        <taxon>Embryophyta</taxon>
        <taxon>Tracheophyta</taxon>
        <taxon>Spermatophyta</taxon>
        <taxon>Magnoliopsida</taxon>
        <taxon>eudicotyledons</taxon>
        <taxon>Gunneridae</taxon>
        <taxon>Pentapetalae</taxon>
        <taxon>rosids</taxon>
        <taxon>fabids</taxon>
        <taxon>Rosales</taxon>
        <taxon>Moraceae</taxon>
        <taxon>Moreae</taxon>
        <taxon>Morus</taxon>
    </lineage>
</organism>
<proteinExistence type="predicted"/>
<dbReference type="eggNOG" id="ENOG502S9RG">
    <property type="taxonomic scope" value="Eukaryota"/>
</dbReference>
<keyword evidence="2" id="KW-1185">Reference proteome</keyword>